<dbReference type="EMBL" id="JACOPL010000001">
    <property type="protein sequence ID" value="MBC5724149.1"/>
    <property type="molecule type" value="Genomic_DNA"/>
</dbReference>
<sequence length="57" mass="6274">MDRSNCNKAIRCTVNQCANHSDGAEYCALDCITVGTHEANPTVDQCTDCKSFQRKCC</sequence>
<evidence type="ECO:0000313" key="2">
    <source>
        <dbReference type="EMBL" id="MBC5724149.1"/>
    </source>
</evidence>
<gene>
    <name evidence="2" type="ORF">H8S45_01490</name>
</gene>
<organism evidence="2 3">
    <name type="scientific">Agathobaculum faecis</name>
    <dbReference type="NCBI Taxonomy" id="2763013"/>
    <lineage>
        <taxon>Bacteria</taxon>
        <taxon>Bacillati</taxon>
        <taxon>Bacillota</taxon>
        <taxon>Clostridia</taxon>
        <taxon>Eubacteriales</taxon>
        <taxon>Butyricicoccaceae</taxon>
        <taxon>Agathobaculum</taxon>
    </lineage>
</organism>
<comment type="caution">
    <text evidence="2">The sequence shown here is derived from an EMBL/GenBank/DDBJ whole genome shotgun (WGS) entry which is preliminary data.</text>
</comment>
<accession>A0A923LS90</accession>
<proteinExistence type="predicted"/>
<keyword evidence="3" id="KW-1185">Reference proteome</keyword>
<dbReference type="InterPro" id="IPR011437">
    <property type="entry name" value="DUF1540"/>
</dbReference>
<protein>
    <submittedName>
        <fullName evidence="2">DUF1540 domain-containing protein</fullName>
    </submittedName>
</protein>
<reference evidence="2" key="1">
    <citation type="submission" date="2020-08" db="EMBL/GenBank/DDBJ databases">
        <title>Genome public.</title>
        <authorList>
            <person name="Liu C."/>
            <person name="Sun Q."/>
        </authorList>
    </citation>
    <scope>NUCLEOTIDE SEQUENCE</scope>
    <source>
        <strain evidence="2">NSJ-28</strain>
    </source>
</reference>
<name>A0A923LS90_9FIRM</name>
<dbReference type="Pfam" id="PF07561">
    <property type="entry name" value="DUF1540"/>
    <property type="match status" value="1"/>
</dbReference>
<evidence type="ECO:0000313" key="3">
    <source>
        <dbReference type="Proteomes" id="UP000606499"/>
    </source>
</evidence>
<dbReference type="AlphaFoldDB" id="A0A923LS90"/>
<feature type="domain" description="DUF1540" evidence="1">
    <location>
        <begin position="10"/>
        <end position="52"/>
    </location>
</feature>
<dbReference type="RefSeq" id="WP_082396669.1">
    <property type="nucleotide sequence ID" value="NZ_JACOPL010000001.1"/>
</dbReference>
<evidence type="ECO:0000259" key="1">
    <source>
        <dbReference type="Pfam" id="PF07561"/>
    </source>
</evidence>
<dbReference type="Proteomes" id="UP000606499">
    <property type="component" value="Unassembled WGS sequence"/>
</dbReference>